<accession>A0AAD9GVT6</accession>
<dbReference type="Gene3D" id="3.30.450.200">
    <property type="match status" value="1"/>
</dbReference>
<dbReference type="InterPro" id="IPR051942">
    <property type="entry name" value="DENN_domain_containing_2"/>
</dbReference>
<dbReference type="Gene3D" id="3.40.50.11500">
    <property type="match status" value="1"/>
</dbReference>
<feature type="coiled-coil region" evidence="1">
    <location>
        <begin position="573"/>
        <end position="611"/>
    </location>
</feature>
<keyword evidence="1" id="KW-0175">Coiled coil</keyword>
<keyword evidence="5" id="KW-1185">Reference proteome</keyword>
<organism evidence="4 5">
    <name type="scientific">Phytophthora citrophthora</name>
    <dbReference type="NCBI Taxonomy" id="4793"/>
    <lineage>
        <taxon>Eukaryota</taxon>
        <taxon>Sar</taxon>
        <taxon>Stramenopiles</taxon>
        <taxon>Oomycota</taxon>
        <taxon>Peronosporomycetes</taxon>
        <taxon>Peronosporales</taxon>
        <taxon>Peronosporaceae</taxon>
        <taxon>Phytophthora</taxon>
    </lineage>
</organism>
<dbReference type="PROSITE" id="PS50211">
    <property type="entry name" value="DENN"/>
    <property type="match status" value="1"/>
</dbReference>
<feature type="region of interest" description="Disordered" evidence="2">
    <location>
        <begin position="1624"/>
        <end position="1648"/>
    </location>
</feature>
<feature type="region of interest" description="Disordered" evidence="2">
    <location>
        <begin position="1175"/>
        <end position="1215"/>
    </location>
</feature>
<sequence length="2017" mass="225616">MLRQIEPSKPCQFAAMTMRSDATKLKLLLLSDLEGQIPLVNQLCEELVSSEDSDVDAVLVTGGFVAKRDPHDYEALEAVAAAEGDMMALISRLEMIICRVLYIPDDNDPPTTRSIVVSAPSLTQYSSNVYYREEQLIKGVTVMGEARYFKLVNDGKDPMQDRDLVLVLRDSAVKSPLPVVESSFFAGLLPMLQTSKPEEPRAIEIIGGSDQHPHAQLPLIYPGAYEAAKVASEPLTEAHLVVAGSLRLGQYTILQLEKDPLDDKCAQNVRELEQMATNEFDPPLSSQELLGALRACNYHTQDAYMYLQASRRHKQRTIAIPASAPAVSTNIYMMQRSPERAREKRRFSASPASEEDTPSKRRKDQNSLIVDMTEENDEEEQNEKDTTPDTQQDTEMQEHVEVVEPPAGRARAQQLLLETVEDRVAGRQALRNPEWVNGVWASLKVPAVLELAMQLNLTVDSLATWAKDLEVNKAQEIQTRVAALIVEVAQKLPPVTPGAEDVVACVPNDEGLSKIDEEVAAIAEAEDESADMKAFGRAKVAKRSIECLSSACKAYMDRLSWFAQSFDTKTKGKAEVEESLKALGQKLEDLVETCTEDVNEAQRSLTDAKELQETRTLQILQLVDVRKKELLGAGETQASAQLMSTVDVWSTDDMEAKALWKSRSDSESRVKKSALSVKVAERGLAFHKNLCILFRKVRERREASLTSFSGGLKDARAASVNRATAALEKFIPMLAHALYQYYTFYSVQQLKAKEEQQELEKALEAHIEYFGDSAPIKKGDIEKRIREFIGVTQSSMHVIMEIAEGQQHLWELKQSILPVSVRQVLIREFKALWLQLNGPMQDVMKKFVTTIEEASGGVVAMPAQQVRQPQFEEAATMIVTGNTSDEQVIPAFKVPAFTHICEKAVTPYSTAISAVVAPNEGTNSPRSPIVGQEPASLPTVVIGSSKTQFAICNETKVAALPRASECDEFAVGSILYSKFPVGENCAQFVRGEVLNRVGDDKYMVQYDNGDKFSVPGRFLFTKEMMEQYQKAGGVDEDMEMEDAEDKGSQGNCAIMYNTKLKCGDSAMSSRFSEESAMGDAWQEKMEQLQNELALAQYEAQKWKEKYLVEKRRRQKTVRDLLDLVVRTELHPNGVSASAVASAVERASSFNGLLCHSLRLTLLMYMPNSPDHTGNLLSPTLSSFDFDDDSSEEDSDGSEEQAPGTPAELVDATRHESEILTETLRRPTRSNDRQEPFNPSLALELRDRQSIMYHLNATTGIPGRVSRSSTTGSALEAFGGSSKRIIDGKNGADSELSQQQHLMYRIMHAKPSSRDLWHARAHPNKLQNVARSIMFSMHLKKEHIFERFFVTGMSLSEKDRQQQSSGLAGYWKPKLLYDFPNRMNDPPDESVADFCFPRGVPLTMCTPEQAEAILGVAVSKWFTDIGPLQKHIKEAPETSGYTFRLTGAKGEVLYGFCVAVMREVTATDVSSGSGSAPKSPRASWSSSWFGGSSLSPSSKGSRINMTSKMAPMCYCFTSKFPFYRFHFTVLRMIIENEMEQHRLSTASLDESGNETKEDEQFEIILRPLLDLAMEFTVYHEENPRMRDQTAASDKQSNMTSIATKMDISAVNRRVVLSEDASVSSAKIEEDPELSAEPRKRPSQLRKSLSTDDISNYNAASIWIMDKPMVKSIDASQPKEYERVKVGDILEAVDSIATAFMSFEQTLTLLEKGNRPMRLRFRRPSSQSSPTATKRSKYRRYLSASSIDILHRARRIKINDPGHWSSARFPAFDLSYQFPKRHSDRWSVGVVLRFLTPDKVVEIMAYLLLEKQVVIMSDSPAKISAVCTALLLLLAPFQWQSTYIPLLPSGLLDFLHSPVPFLVGCHSLSETAEWSDVCFYDIDRDRIAVPAVTRHLGPSSIPNGVELCRLLRKARERFCSLRPTGKPWYELSEEQDTIITLTMQEAEIFLRDLGFDISSQDLAASISGGQSFYDRLQEEVAKEVRNSIYEDYLDEFTQTQLFCQYYESLLQPEAQKAQK</sequence>
<dbReference type="InterPro" id="IPR043153">
    <property type="entry name" value="DENN_C"/>
</dbReference>
<protein>
    <submittedName>
        <fullName evidence="4">DENN domain-containing protein 5B</fullName>
    </submittedName>
</protein>
<dbReference type="EMBL" id="JASMQC010000005">
    <property type="protein sequence ID" value="KAK1945018.1"/>
    <property type="molecule type" value="Genomic_DNA"/>
</dbReference>
<dbReference type="Pfam" id="PF03456">
    <property type="entry name" value="uDENN"/>
    <property type="match status" value="1"/>
</dbReference>
<feature type="domain" description="UDENN" evidence="3">
    <location>
        <begin position="1617"/>
        <end position="2015"/>
    </location>
</feature>
<proteinExistence type="predicted"/>
<feature type="compositionally biased region" description="Acidic residues" evidence="2">
    <location>
        <begin position="1184"/>
        <end position="1198"/>
    </location>
</feature>
<evidence type="ECO:0000313" key="4">
    <source>
        <dbReference type="EMBL" id="KAK1945018.1"/>
    </source>
</evidence>
<comment type="caution">
    <text evidence="4">The sequence shown here is derived from an EMBL/GenBank/DDBJ whole genome shotgun (WGS) entry which is preliminary data.</text>
</comment>
<reference evidence="4" key="1">
    <citation type="submission" date="2023-08" db="EMBL/GenBank/DDBJ databases">
        <title>Reference Genome Resource for the Citrus Pathogen Phytophthora citrophthora.</title>
        <authorList>
            <person name="Moller H."/>
            <person name="Coetzee B."/>
            <person name="Rose L.J."/>
            <person name="Van Niekerk J.M."/>
        </authorList>
    </citation>
    <scope>NUCLEOTIDE SEQUENCE</scope>
    <source>
        <strain evidence="4">STE-U-9442</strain>
    </source>
</reference>
<dbReference type="Pfam" id="PF02141">
    <property type="entry name" value="DENN"/>
    <property type="match status" value="1"/>
</dbReference>
<feature type="region of interest" description="Disordered" evidence="2">
    <location>
        <begin position="1468"/>
        <end position="1500"/>
    </location>
</feature>
<dbReference type="SMART" id="SM00799">
    <property type="entry name" value="DENN"/>
    <property type="match status" value="1"/>
</dbReference>
<dbReference type="InterPro" id="IPR037516">
    <property type="entry name" value="Tripartite_DENN"/>
</dbReference>
<dbReference type="Proteomes" id="UP001259832">
    <property type="component" value="Unassembled WGS sequence"/>
</dbReference>
<feature type="compositionally biased region" description="Acidic residues" evidence="2">
    <location>
        <begin position="372"/>
        <end position="382"/>
    </location>
</feature>
<feature type="region of interest" description="Disordered" evidence="2">
    <location>
        <begin position="330"/>
        <end position="398"/>
    </location>
</feature>
<gene>
    <name evidence="4" type="ORF">P3T76_003551</name>
</gene>
<dbReference type="InterPro" id="IPR001194">
    <property type="entry name" value="cDENN_dom"/>
</dbReference>
<evidence type="ECO:0000256" key="1">
    <source>
        <dbReference type="SAM" id="Coils"/>
    </source>
</evidence>
<dbReference type="PANTHER" id="PTHR15288:SF0">
    <property type="entry name" value="UDENN DOMAIN-CONTAINING PROTEIN"/>
    <property type="match status" value="1"/>
</dbReference>
<name>A0AAD9GVT6_9STRA</name>
<evidence type="ECO:0000259" key="3">
    <source>
        <dbReference type="PROSITE" id="PS50211"/>
    </source>
</evidence>
<feature type="coiled-coil region" evidence="1">
    <location>
        <begin position="1078"/>
        <end position="1105"/>
    </location>
</feature>
<evidence type="ECO:0000256" key="2">
    <source>
        <dbReference type="SAM" id="MobiDB-lite"/>
    </source>
</evidence>
<evidence type="ECO:0000313" key="5">
    <source>
        <dbReference type="Proteomes" id="UP001259832"/>
    </source>
</evidence>
<dbReference type="InterPro" id="IPR005113">
    <property type="entry name" value="uDENN_dom"/>
</dbReference>
<feature type="compositionally biased region" description="Low complexity" evidence="2">
    <location>
        <begin position="1482"/>
        <end position="1500"/>
    </location>
</feature>
<dbReference type="PANTHER" id="PTHR15288">
    <property type="entry name" value="DENN DOMAIN-CONTAINING PROTEIN 2"/>
    <property type="match status" value="1"/>
</dbReference>